<dbReference type="EMBL" id="BMZO01000002">
    <property type="protein sequence ID" value="GHC65460.1"/>
    <property type="molecule type" value="Genomic_DNA"/>
</dbReference>
<dbReference type="RefSeq" id="WP_189488155.1">
    <property type="nucleotide sequence ID" value="NZ_BMZO01000002.1"/>
</dbReference>
<dbReference type="Pfam" id="PF00561">
    <property type="entry name" value="Abhydrolase_1"/>
    <property type="match status" value="1"/>
</dbReference>
<reference evidence="2" key="2">
    <citation type="submission" date="2020-09" db="EMBL/GenBank/DDBJ databases">
        <authorList>
            <person name="Sun Q."/>
            <person name="Kim S."/>
        </authorList>
    </citation>
    <scope>NUCLEOTIDE SEQUENCE</scope>
    <source>
        <strain evidence="2">KCTC 42097</strain>
    </source>
</reference>
<dbReference type="GO" id="GO:0047372">
    <property type="term" value="F:monoacylglycerol lipase activity"/>
    <property type="evidence" value="ECO:0007669"/>
    <property type="project" value="TreeGrafter"/>
</dbReference>
<dbReference type="InterPro" id="IPR029058">
    <property type="entry name" value="AB_hydrolase_fold"/>
</dbReference>
<dbReference type="InterPro" id="IPR000073">
    <property type="entry name" value="AB_hydrolase_1"/>
</dbReference>
<dbReference type="Proteomes" id="UP000641137">
    <property type="component" value="Unassembled WGS sequence"/>
</dbReference>
<reference evidence="2" key="1">
    <citation type="journal article" date="2014" name="Int. J. Syst. Evol. Microbiol.">
        <title>Complete genome sequence of Corynebacterium casei LMG S-19264T (=DSM 44701T), isolated from a smear-ripened cheese.</title>
        <authorList>
            <consortium name="US DOE Joint Genome Institute (JGI-PGF)"/>
            <person name="Walter F."/>
            <person name="Albersmeier A."/>
            <person name="Kalinowski J."/>
            <person name="Ruckert C."/>
        </authorList>
    </citation>
    <scope>NUCLEOTIDE SEQUENCE</scope>
    <source>
        <strain evidence="2">KCTC 42097</strain>
    </source>
</reference>
<feature type="domain" description="AB hydrolase-1" evidence="1">
    <location>
        <begin position="16"/>
        <end position="239"/>
    </location>
</feature>
<comment type="caution">
    <text evidence="2">The sequence shown here is derived from an EMBL/GenBank/DDBJ whole genome shotgun (WGS) entry which is preliminary data.</text>
</comment>
<dbReference type="Gene3D" id="3.40.50.1820">
    <property type="entry name" value="alpha/beta hydrolase"/>
    <property type="match status" value="1"/>
</dbReference>
<dbReference type="GO" id="GO:0016020">
    <property type="term" value="C:membrane"/>
    <property type="evidence" value="ECO:0007669"/>
    <property type="project" value="TreeGrafter"/>
</dbReference>
<name>A0A8J3DN34_9HYPH</name>
<keyword evidence="3" id="KW-1185">Reference proteome</keyword>
<evidence type="ECO:0000313" key="2">
    <source>
        <dbReference type="EMBL" id="GHC65460.1"/>
    </source>
</evidence>
<dbReference type="InterPro" id="IPR050266">
    <property type="entry name" value="AB_hydrolase_sf"/>
</dbReference>
<protein>
    <submittedName>
        <fullName evidence="2">Dihydrolipoamide acetyltransferase</fullName>
    </submittedName>
</protein>
<dbReference type="GO" id="GO:0046464">
    <property type="term" value="P:acylglycerol catabolic process"/>
    <property type="evidence" value="ECO:0007669"/>
    <property type="project" value="TreeGrafter"/>
</dbReference>
<gene>
    <name evidence="2" type="ORF">GCM10010136_08170</name>
</gene>
<organism evidence="2 3">
    <name type="scientific">Limoniibacter endophyticus</name>
    <dbReference type="NCBI Taxonomy" id="1565040"/>
    <lineage>
        <taxon>Bacteria</taxon>
        <taxon>Pseudomonadati</taxon>
        <taxon>Pseudomonadota</taxon>
        <taxon>Alphaproteobacteria</taxon>
        <taxon>Hyphomicrobiales</taxon>
        <taxon>Bartonellaceae</taxon>
        <taxon>Limoniibacter</taxon>
    </lineage>
</organism>
<proteinExistence type="predicted"/>
<evidence type="ECO:0000313" key="3">
    <source>
        <dbReference type="Proteomes" id="UP000641137"/>
    </source>
</evidence>
<dbReference type="SUPFAM" id="SSF53474">
    <property type="entry name" value="alpha/beta-Hydrolases"/>
    <property type="match status" value="1"/>
</dbReference>
<sequence length="251" mass="26553">MLDFRAWGDRASGKVPLVLLHGFGGSAGDWSRIAEALSKDVPILAFDLPGHGASLHLEKTGVKASASAVLEALDKLSIPSFHLAGHSMGGAAAALIALQKPDHVRSLTLLAPGGFGPDIASGLLASYAKATTLQELREVSAAMHASANPPSEEMLQRQLAMRAQPGQVEALVSLEKRLSKEGKQGELDRDVLAELPMPLHVLWGDVDSVVTFSQTDDLPEGMTLHVLRGCGHMLIDEAPDLITQILQEITG</sequence>
<dbReference type="PRINTS" id="PR00111">
    <property type="entry name" value="ABHYDROLASE"/>
</dbReference>
<dbReference type="PANTHER" id="PTHR43798">
    <property type="entry name" value="MONOACYLGLYCEROL LIPASE"/>
    <property type="match status" value="1"/>
</dbReference>
<accession>A0A8J3DN34</accession>
<evidence type="ECO:0000259" key="1">
    <source>
        <dbReference type="Pfam" id="PF00561"/>
    </source>
</evidence>
<dbReference type="AlphaFoldDB" id="A0A8J3DN34"/>
<dbReference type="PANTHER" id="PTHR43798:SF5">
    <property type="entry name" value="MONOACYLGLYCEROL LIPASE ABHD6"/>
    <property type="match status" value="1"/>
</dbReference>